<proteinExistence type="predicted"/>
<dbReference type="Proteomes" id="UP000494260">
    <property type="component" value="Unassembled WGS sequence"/>
</dbReference>
<protein>
    <recommendedName>
        <fullName evidence="3">TubC N-terminal docking domain-containing protein</fullName>
    </recommendedName>
</protein>
<gene>
    <name evidence="1" type="ORF">BLA18109_03136</name>
</gene>
<dbReference type="AlphaFoldDB" id="A0A6P2VKV3"/>
<evidence type="ECO:0000313" key="1">
    <source>
        <dbReference type="EMBL" id="VWC79477.1"/>
    </source>
</evidence>
<evidence type="ECO:0000313" key="2">
    <source>
        <dbReference type="Proteomes" id="UP000494260"/>
    </source>
</evidence>
<sequence>MTPLEIWIECRRNRITLAVDGDRLTWRGPKDAADRLLPVMRTNREALRECARELAGLPIEDGPFLPFVPCLTPEQMKEWQKELFDAVTELARLEHWTDAHYDNVVLTVERQPVSTLRPDLTYFRERLAKVRTPHKS</sequence>
<reference evidence="1 2" key="1">
    <citation type="submission" date="2019-09" db="EMBL/GenBank/DDBJ databases">
        <authorList>
            <person name="Depoorter E."/>
        </authorList>
    </citation>
    <scope>NUCLEOTIDE SEQUENCE [LARGE SCALE GENOMIC DNA]</scope>
    <source>
        <strain evidence="1">R-18109</strain>
    </source>
</reference>
<name>A0A6P2VKV3_BURL3</name>
<dbReference type="EMBL" id="CABVQH010000009">
    <property type="protein sequence ID" value="VWC79477.1"/>
    <property type="molecule type" value="Genomic_DNA"/>
</dbReference>
<accession>A0A6P2VKV3</accession>
<organism evidence="1 2">
    <name type="scientific">Burkholderia lata (strain ATCC 17760 / DSM 23089 / LMG 22485 / NCIMB 9086 / R18194 / 383)</name>
    <dbReference type="NCBI Taxonomy" id="482957"/>
    <lineage>
        <taxon>Bacteria</taxon>
        <taxon>Pseudomonadati</taxon>
        <taxon>Pseudomonadota</taxon>
        <taxon>Betaproteobacteria</taxon>
        <taxon>Burkholderiales</taxon>
        <taxon>Burkholderiaceae</taxon>
        <taxon>Burkholderia</taxon>
        <taxon>Burkholderia cepacia complex</taxon>
    </lineage>
</organism>
<evidence type="ECO:0008006" key="3">
    <source>
        <dbReference type="Google" id="ProtNLM"/>
    </source>
</evidence>
<dbReference type="RefSeq" id="WP_174951309.1">
    <property type="nucleotide sequence ID" value="NZ_CABVQH010000009.1"/>
</dbReference>